<reference evidence="1 2" key="1">
    <citation type="journal article" date="2022" name="Int. J. Syst. Evol. Microbiol.">
        <title>Neobacillus kokaensis sp. nov., isolated from soil.</title>
        <authorList>
            <person name="Yuki K."/>
            <person name="Matsubara H."/>
            <person name="Yamaguchi S."/>
        </authorList>
    </citation>
    <scope>NUCLEOTIDE SEQUENCE [LARGE SCALE GENOMIC DNA]</scope>
    <source>
        <strain evidence="1 2">LOB 377</strain>
    </source>
</reference>
<dbReference type="SUPFAM" id="SSF160755">
    <property type="entry name" value="YugN-like"/>
    <property type="match status" value="1"/>
</dbReference>
<comment type="caution">
    <text evidence="1">The sequence shown here is derived from an EMBL/GenBank/DDBJ whole genome shotgun (WGS) entry which is preliminary data.</text>
</comment>
<protein>
    <recommendedName>
        <fullName evidence="3">YugN-like family protein</fullName>
    </recommendedName>
</protein>
<evidence type="ECO:0008006" key="3">
    <source>
        <dbReference type="Google" id="ProtNLM"/>
    </source>
</evidence>
<name>A0ABQ3NBJ6_9BACI</name>
<evidence type="ECO:0000313" key="1">
    <source>
        <dbReference type="EMBL" id="GHI01281.1"/>
    </source>
</evidence>
<organism evidence="1 2">
    <name type="scientific">Neobacillus kokaensis</name>
    <dbReference type="NCBI Taxonomy" id="2759023"/>
    <lineage>
        <taxon>Bacteria</taxon>
        <taxon>Bacillati</taxon>
        <taxon>Bacillota</taxon>
        <taxon>Bacilli</taxon>
        <taxon>Bacillales</taxon>
        <taxon>Bacillaceae</taxon>
        <taxon>Neobacillus</taxon>
    </lineage>
</organism>
<sequence>MNFENTGIEKFKADINRLDEIMEEHGLVRAGQWDYERVTYDRKFELREGTFYLRLQGYALDGDVDTFTATIQLMTPALGKHYYPHGVEYGADEKFPASLVTQCKKIIEEVKAEVEKIAI</sequence>
<dbReference type="Pfam" id="PF08868">
    <property type="entry name" value="YugN"/>
    <property type="match status" value="1"/>
</dbReference>
<dbReference type="EMBL" id="BNDS01000038">
    <property type="protein sequence ID" value="GHI01281.1"/>
    <property type="molecule type" value="Genomic_DNA"/>
</dbReference>
<dbReference type="InterPro" id="IPR014967">
    <property type="entry name" value="Uncharacterised_YugN-like"/>
</dbReference>
<proteinExistence type="predicted"/>
<keyword evidence="2" id="KW-1185">Reference proteome</keyword>
<dbReference type="Gene3D" id="3.30.310.100">
    <property type="entry name" value="YugN-like"/>
    <property type="match status" value="1"/>
</dbReference>
<dbReference type="Proteomes" id="UP000637074">
    <property type="component" value="Unassembled WGS sequence"/>
</dbReference>
<accession>A0ABQ3NBJ6</accession>
<evidence type="ECO:0000313" key="2">
    <source>
        <dbReference type="Proteomes" id="UP000637074"/>
    </source>
</evidence>
<dbReference type="InterPro" id="IPR036491">
    <property type="entry name" value="YugN-like_sf"/>
</dbReference>
<dbReference type="RefSeq" id="WP_191276936.1">
    <property type="nucleotide sequence ID" value="NZ_BNDS01000038.1"/>
</dbReference>
<gene>
    <name evidence="1" type="primary">ylbA_2</name>
    <name evidence="1" type="ORF">AM1BK_48230</name>
</gene>